<dbReference type="Proteomes" id="UP000559256">
    <property type="component" value="Unassembled WGS sequence"/>
</dbReference>
<reference evidence="5 6" key="1">
    <citation type="journal article" date="2020" name="ISME J.">
        <title>Uncovering the hidden diversity of litter-decomposition mechanisms in mushroom-forming fungi.</title>
        <authorList>
            <person name="Floudas D."/>
            <person name="Bentzer J."/>
            <person name="Ahren D."/>
            <person name="Johansson T."/>
            <person name="Persson P."/>
            <person name="Tunlid A."/>
        </authorList>
    </citation>
    <scope>NUCLEOTIDE SEQUENCE [LARGE SCALE GENOMIC DNA]</scope>
    <source>
        <strain evidence="5 6">CBS 291.85</strain>
    </source>
</reference>
<evidence type="ECO:0000256" key="1">
    <source>
        <dbReference type="ARBA" id="ARBA00009005"/>
    </source>
</evidence>
<evidence type="ECO:0000256" key="2">
    <source>
        <dbReference type="ARBA" id="ARBA00022703"/>
    </source>
</evidence>
<dbReference type="InterPro" id="IPR011600">
    <property type="entry name" value="Pept_C14_caspase"/>
</dbReference>
<name>A0A8H5CBJ8_9AGAR</name>
<accession>A0A8H5CBJ8</accession>
<dbReference type="GO" id="GO:0005737">
    <property type="term" value="C:cytoplasm"/>
    <property type="evidence" value="ECO:0007669"/>
    <property type="project" value="TreeGrafter"/>
</dbReference>
<evidence type="ECO:0000259" key="4">
    <source>
        <dbReference type="Pfam" id="PF00656"/>
    </source>
</evidence>
<feature type="domain" description="Peptidase C14 caspase" evidence="4">
    <location>
        <begin position="32"/>
        <end position="246"/>
    </location>
</feature>
<dbReference type="OrthoDB" id="3223806at2759"/>
<organism evidence="5 6">
    <name type="scientific">Tetrapyrgos nigripes</name>
    <dbReference type="NCBI Taxonomy" id="182062"/>
    <lineage>
        <taxon>Eukaryota</taxon>
        <taxon>Fungi</taxon>
        <taxon>Dikarya</taxon>
        <taxon>Basidiomycota</taxon>
        <taxon>Agaricomycotina</taxon>
        <taxon>Agaricomycetes</taxon>
        <taxon>Agaricomycetidae</taxon>
        <taxon>Agaricales</taxon>
        <taxon>Marasmiineae</taxon>
        <taxon>Marasmiaceae</taxon>
        <taxon>Tetrapyrgos</taxon>
    </lineage>
</organism>
<evidence type="ECO:0000313" key="6">
    <source>
        <dbReference type="Proteomes" id="UP000559256"/>
    </source>
</evidence>
<dbReference type="InterPro" id="IPR050452">
    <property type="entry name" value="Metacaspase"/>
</dbReference>
<dbReference type="EMBL" id="JAACJM010000191">
    <property type="protein sequence ID" value="KAF5338790.1"/>
    <property type="molecule type" value="Genomic_DNA"/>
</dbReference>
<dbReference type="GO" id="GO:0004197">
    <property type="term" value="F:cysteine-type endopeptidase activity"/>
    <property type="evidence" value="ECO:0007669"/>
    <property type="project" value="InterPro"/>
</dbReference>
<dbReference type="GO" id="GO:0006508">
    <property type="term" value="P:proteolysis"/>
    <property type="evidence" value="ECO:0007669"/>
    <property type="project" value="InterPro"/>
</dbReference>
<keyword evidence="6" id="KW-1185">Reference proteome</keyword>
<dbReference type="AlphaFoldDB" id="A0A8H5CBJ8"/>
<keyword evidence="3" id="KW-0788">Thiol protease</keyword>
<dbReference type="InterPro" id="IPR029030">
    <property type="entry name" value="Caspase-like_dom_sf"/>
</dbReference>
<comment type="similarity">
    <text evidence="1">Belongs to the peptidase C14B family.</text>
</comment>
<dbReference type="SUPFAM" id="SSF52129">
    <property type="entry name" value="Caspase-like"/>
    <property type="match status" value="1"/>
</dbReference>
<dbReference type="Pfam" id="PF00656">
    <property type="entry name" value="Peptidase_C14"/>
    <property type="match status" value="1"/>
</dbReference>
<dbReference type="PANTHER" id="PTHR48104">
    <property type="entry name" value="METACASPASE-4"/>
    <property type="match status" value="1"/>
</dbReference>
<proteinExistence type="inferred from homology"/>
<evidence type="ECO:0000256" key="3">
    <source>
        <dbReference type="ARBA" id="ARBA00022807"/>
    </source>
</evidence>
<keyword evidence="3" id="KW-0378">Hydrolase</keyword>
<dbReference type="PANTHER" id="PTHR48104:SF30">
    <property type="entry name" value="METACASPASE-1"/>
    <property type="match status" value="1"/>
</dbReference>
<protein>
    <recommendedName>
        <fullName evidence="4">Peptidase C14 caspase domain-containing protein</fullName>
    </recommendedName>
</protein>
<comment type="caution">
    <text evidence="5">The sequence shown here is derived from an EMBL/GenBank/DDBJ whole genome shotgun (WGS) entry which is preliminary data.</text>
</comment>
<gene>
    <name evidence="5" type="ORF">D9758_012075</name>
</gene>
<keyword evidence="3" id="KW-0645">Protease</keyword>
<dbReference type="GO" id="GO:0006915">
    <property type="term" value="P:apoptotic process"/>
    <property type="evidence" value="ECO:0007669"/>
    <property type="project" value="UniProtKB-KW"/>
</dbReference>
<dbReference type="Gene3D" id="3.40.50.1460">
    <property type="match status" value="1"/>
</dbReference>
<keyword evidence="2" id="KW-0053">Apoptosis</keyword>
<evidence type="ECO:0000313" key="5">
    <source>
        <dbReference type="EMBL" id="KAF5338790.1"/>
    </source>
</evidence>
<sequence>MTSPHISDLMSALPSTSSKGFAANASGFKHIFAVVIGINKYKNLKPALQGCISDVEDVISFLEHDLDVPGDRIVRLLGENATRDAIIGALKNLQNNKKIPDNDPILIYFAGHGASIDSNPPLQTITSWDMSSDESDEAVDVIADWEIRDLLNKLEGKKGNNITVIFDCCYSGSGTRATESMTFQSAEVPAKRIPAQDRASTFGAYAQKESRSHILLAACTSAQKAAESGSPRRGDFTSKLLEFLRQLLHPESKIPLAAISYSRLIQLLGQLPRGRNQTPQCEGYYQNRFLFSCRQAQVTFPLQRIENGQIVVQGGEVHGVTVGSQFCVVGSSGNGQELKIQKTKLLHSTFTPPLAPLLMDLATDLQLMAVTKTMSGHKERLPVHLHLSLDDSLTEALLAEMPADLICTEHSEQDARLVIVKEKDTETDTDYVAFKLTDERITSHGLTSLYSPVNASISGILPYRLRTGLDVKFLGLQKNPDPYSLEERVIRDENLISDEKIITLVIDRGDDPTSGSSYGIRLTNNSRISMYPYVFYFDNSDLSIRSASYYEPPSAHNQKVKPPLTVKGVLSIGYWDKEENPGATPPISYRLRDGQDADVGFLKVFLTTHYVDMSSIAQGHLPIQVAPFKLRKNVFLTNRKDVSENRLAEKFDWDSFVIPIYQKAANPS</sequence>